<keyword evidence="1" id="KW-0812">Transmembrane</keyword>
<sequence>MVAQRPIKTFYVSVSFIVAVTCILNVLHGNAVRTGGFIIVLSFLLCYMRRVKLPGVPCVYLFCSNQVPCLHLDCNTPLERMSLNWLLIMELYWHLLQKS</sequence>
<feature type="transmembrane region" description="Helical" evidence="1">
    <location>
        <begin position="32"/>
        <end position="48"/>
    </location>
</feature>
<organism evidence="2 3">
    <name type="scientific">Aldrovandia affinis</name>
    <dbReference type="NCBI Taxonomy" id="143900"/>
    <lineage>
        <taxon>Eukaryota</taxon>
        <taxon>Metazoa</taxon>
        <taxon>Chordata</taxon>
        <taxon>Craniata</taxon>
        <taxon>Vertebrata</taxon>
        <taxon>Euteleostomi</taxon>
        <taxon>Actinopterygii</taxon>
        <taxon>Neopterygii</taxon>
        <taxon>Teleostei</taxon>
        <taxon>Notacanthiformes</taxon>
        <taxon>Halosauridae</taxon>
        <taxon>Aldrovandia</taxon>
    </lineage>
</organism>
<reference evidence="2" key="1">
    <citation type="journal article" date="2023" name="Science">
        <title>Genome structures resolve the early diversification of teleost fishes.</title>
        <authorList>
            <person name="Parey E."/>
            <person name="Louis A."/>
            <person name="Montfort J."/>
            <person name="Bouchez O."/>
            <person name="Roques C."/>
            <person name="Iampietro C."/>
            <person name="Lluch J."/>
            <person name="Castinel A."/>
            <person name="Donnadieu C."/>
            <person name="Desvignes T."/>
            <person name="Floi Bucao C."/>
            <person name="Jouanno E."/>
            <person name="Wen M."/>
            <person name="Mejri S."/>
            <person name="Dirks R."/>
            <person name="Jansen H."/>
            <person name="Henkel C."/>
            <person name="Chen W.J."/>
            <person name="Zahm M."/>
            <person name="Cabau C."/>
            <person name="Klopp C."/>
            <person name="Thompson A.W."/>
            <person name="Robinson-Rechavi M."/>
            <person name="Braasch I."/>
            <person name="Lecointre G."/>
            <person name="Bobe J."/>
            <person name="Postlethwait J.H."/>
            <person name="Berthelot C."/>
            <person name="Roest Crollius H."/>
            <person name="Guiguen Y."/>
        </authorList>
    </citation>
    <scope>NUCLEOTIDE SEQUENCE</scope>
    <source>
        <strain evidence="2">NC1722</strain>
    </source>
</reference>
<dbReference type="Proteomes" id="UP001221898">
    <property type="component" value="Unassembled WGS sequence"/>
</dbReference>
<keyword evidence="3" id="KW-1185">Reference proteome</keyword>
<evidence type="ECO:0000313" key="3">
    <source>
        <dbReference type="Proteomes" id="UP001221898"/>
    </source>
</evidence>
<evidence type="ECO:0000313" key="2">
    <source>
        <dbReference type="EMBL" id="KAJ8358131.1"/>
    </source>
</evidence>
<comment type="caution">
    <text evidence="2">The sequence shown here is derived from an EMBL/GenBank/DDBJ whole genome shotgun (WGS) entry which is preliminary data.</text>
</comment>
<dbReference type="AlphaFoldDB" id="A0AAD7R2F4"/>
<keyword evidence="1" id="KW-0472">Membrane</keyword>
<dbReference type="EMBL" id="JAINUG010001155">
    <property type="protein sequence ID" value="KAJ8358131.1"/>
    <property type="molecule type" value="Genomic_DNA"/>
</dbReference>
<protein>
    <submittedName>
        <fullName evidence="2">Uncharacterized protein</fullName>
    </submittedName>
</protein>
<accession>A0AAD7R2F4</accession>
<evidence type="ECO:0000256" key="1">
    <source>
        <dbReference type="SAM" id="Phobius"/>
    </source>
</evidence>
<proteinExistence type="predicted"/>
<gene>
    <name evidence="2" type="ORF">AAFF_G00031420</name>
</gene>
<name>A0AAD7R2F4_9TELE</name>
<keyword evidence="1" id="KW-1133">Transmembrane helix</keyword>
<feature type="transmembrane region" description="Helical" evidence="1">
    <location>
        <begin position="9"/>
        <end position="26"/>
    </location>
</feature>